<dbReference type="EMBL" id="FNVA01000004">
    <property type="protein sequence ID" value="SEG38760.1"/>
    <property type="molecule type" value="Genomic_DNA"/>
</dbReference>
<keyword evidence="1" id="KW-0732">Signal</keyword>
<evidence type="ECO:0000313" key="2">
    <source>
        <dbReference type="EMBL" id="SEG38760.1"/>
    </source>
</evidence>
<proteinExistence type="predicted"/>
<accession>A0A1H5ZRF7</accession>
<keyword evidence="3" id="KW-1185">Reference proteome</keyword>
<dbReference type="AlphaFoldDB" id="A0A1H5ZRF7"/>
<reference evidence="2 3" key="1">
    <citation type="submission" date="2016-10" db="EMBL/GenBank/DDBJ databases">
        <authorList>
            <person name="de Groot N.N."/>
        </authorList>
    </citation>
    <scope>NUCLEOTIDE SEQUENCE [LARGE SCALE GENOMIC DNA]</scope>
    <source>
        <strain evidence="2 3">DSM 22489</strain>
    </source>
</reference>
<feature type="chain" id="PRO_5009291834" description="Type IV secretion system protein VirB5" evidence="1">
    <location>
        <begin position="22"/>
        <end position="268"/>
    </location>
</feature>
<evidence type="ECO:0000256" key="1">
    <source>
        <dbReference type="SAM" id="SignalP"/>
    </source>
</evidence>
<dbReference type="OrthoDB" id="110629at2"/>
<evidence type="ECO:0000313" key="3">
    <source>
        <dbReference type="Proteomes" id="UP000236728"/>
    </source>
</evidence>
<name>A0A1H5ZRF7_9BACT</name>
<dbReference type="RefSeq" id="WP_103933684.1">
    <property type="nucleotide sequence ID" value="NZ_FNVA01000004.1"/>
</dbReference>
<protein>
    <recommendedName>
        <fullName evidence="4">Type IV secretion system protein VirB5</fullName>
    </recommendedName>
</protein>
<organism evidence="2 3">
    <name type="scientific">Bryocella elongata</name>
    <dbReference type="NCBI Taxonomy" id="863522"/>
    <lineage>
        <taxon>Bacteria</taxon>
        <taxon>Pseudomonadati</taxon>
        <taxon>Acidobacteriota</taxon>
        <taxon>Terriglobia</taxon>
        <taxon>Terriglobales</taxon>
        <taxon>Acidobacteriaceae</taxon>
        <taxon>Bryocella</taxon>
    </lineage>
</organism>
<sequence>MKGLLTTALLTLSTLTIPAHAQIGASVVLDPTQSAHAVQQIIQGSQLYTTNLQTLTNVMETYNLAHRMATAPSSYYTAFANMGEQMWTQVTRPANTYGNSLPWMNAATNGSGAASANQGAGVQRTGQISGYTSLNAQGQQAIAAQGATIDLGDAVTSTSLQTIGTIRANSTQRAIDIQTLETASHSIDPTQQTELATLQRINQAMLLQLRTQQEASQMTQAQSLQQMVQQKQQQDALKMSMQAADGYETNYNSHVSTDTTGITKALSY</sequence>
<gene>
    <name evidence="2" type="ORF">SAMN05421819_2829</name>
</gene>
<feature type="signal peptide" evidence="1">
    <location>
        <begin position="1"/>
        <end position="21"/>
    </location>
</feature>
<dbReference type="Proteomes" id="UP000236728">
    <property type="component" value="Unassembled WGS sequence"/>
</dbReference>
<evidence type="ECO:0008006" key="4">
    <source>
        <dbReference type="Google" id="ProtNLM"/>
    </source>
</evidence>